<dbReference type="CDD" id="cd12190">
    <property type="entry name" value="Bacova_04320_like"/>
    <property type="match status" value="1"/>
</dbReference>
<dbReference type="InterPro" id="IPR027823">
    <property type="entry name" value="DUF4468"/>
</dbReference>
<gene>
    <name evidence="3" type="ORF">DWY20_12060</name>
</gene>
<proteinExistence type="predicted"/>
<dbReference type="AlphaFoldDB" id="A0A412GDZ1"/>
<evidence type="ECO:0000259" key="2">
    <source>
        <dbReference type="Pfam" id="PF14730"/>
    </source>
</evidence>
<comment type="caution">
    <text evidence="3">The sequence shown here is derived from an EMBL/GenBank/DDBJ whole genome shotgun (WGS) entry which is preliminary data.</text>
</comment>
<reference evidence="3 4" key="1">
    <citation type="submission" date="2018-08" db="EMBL/GenBank/DDBJ databases">
        <title>A genome reference for cultivated species of the human gut microbiota.</title>
        <authorList>
            <person name="Zou Y."/>
            <person name="Xue W."/>
            <person name="Luo G."/>
        </authorList>
    </citation>
    <scope>NUCLEOTIDE SEQUENCE [LARGE SCALE GENOMIC DNA]</scope>
    <source>
        <strain evidence="3 4">AF24-2</strain>
    </source>
</reference>
<evidence type="ECO:0000313" key="3">
    <source>
        <dbReference type="EMBL" id="RGR92978.1"/>
    </source>
</evidence>
<feature type="chain" id="PRO_5019237583" evidence="1">
    <location>
        <begin position="19"/>
        <end position="351"/>
    </location>
</feature>
<dbReference type="EMBL" id="QRUU01000061">
    <property type="protein sequence ID" value="RGR92978.1"/>
    <property type="molecule type" value="Genomic_DNA"/>
</dbReference>
<name>A0A412GDZ1_9BACT</name>
<feature type="signal peptide" evidence="1">
    <location>
        <begin position="1"/>
        <end position="18"/>
    </location>
</feature>
<dbReference type="Proteomes" id="UP000285864">
    <property type="component" value="Unassembled WGS sequence"/>
</dbReference>
<protein>
    <submittedName>
        <fullName evidence="3">DUF4468 domain-containing protein</fullName>
    </submittedName>
</protein>
<accession>A0A412GDZ1</accession>
<dbReference type="RefSeq" id="WP_118485051.1">
    <property type="nucleotide sequence ID" value="NZ_CAUELD010000151.1"/>
</dbReference>
<keyword evidence="4" id="KW-1185">Reference proteome</keyword>
<organism evidence="3 4">
    <name type="scientific">Phocaeicola coprocola</name>
    <dbReference type="NCBI Taxonomy" id="310298"/>
    <lineage>
        <taxon>Bacteria</taxon>
        <taxon>Pseudomonadati</taxon>
        <taxon>Bacteroidota</taxon>
        <taxon>Bacteroidia</taxon>
        <taxon>Bacteroidales</taxon>
        <taxon>Bacteroidaceae</taxon>
        <taxon>Phocaeicola</taxon>
    </lineage>
</organism>
<dbReference type="Pfam" id="PF14730">
    <property type="entry name" value="DUF4468"/>
    <property type="match status" value="1"/>
</dbReference>
<feature type="domain" description="DUF4468" evidence="2">
    <location>
        <begin position="43"/>
        <end position="134"/>
    </location>
</feature>
<sequence>MKKILFILLMCLPIISMAKDKKDNSNPKYLTGAVTTIDGRVAFTKEINAPGLSKTDIFNQMLDWAKGRFKPDGKLYSHVSYSNEEEGVIAASAEEYIIFSSSALSLDRTRIYYQLLINTKDGKCDLMMTRIRYWYDEARDGGEKYSAEEWITDDMALNKKKTKLAPICGKFRRETIDLKDELFQSAASALGQKFLDTTPEAAPQSVPMQKLQPAIKINASAELKEVGLEQLPSNLNEIAAQGRITLTASNGEEIEIKADNWSGFGKMFNKNVSYLLIDQSRIAATALMEQSDTYKISFYTDDNSKASVVIECKKAMSQKMTAEELKSLNQNADTSKQYTMYIGEVTKTLMR</sequence>
<evidence type="ECO:0000256" key="1">
    <source>
        <dbReference type="SAM" id="SignalP"/>
    </source>
</evidence>
<dbReference type="Gene3D" id="3.30.530.80">
    <property type="match status" value="1"/>
</dbReference>
<keyword evidence="1" id="KW-0732">Signal</keyword>
<evidence type="ECO:0000313" key="4">
    <source>
        <dbReference type="Proteomes" id="UP000285864"/>
    </source>
</evidence>